<keyword evidence="3" id="KW-1185">Reference proteome</keyword>
<sequence>MFSRNKGMKFTMSRSRKNKGRQGAWVTYPRCVVLTLGLWFVGLSGYGLYECSGGGEVPAWLFAVLWGMMGIGVVMLCVGLLGSGKRSQYWMELAGRHEAAILFLILAAPLYYFLKLFERKERS</sequence>
<dbReference type="EMBL" id="BAABRL010000011">
    <property type="protein sequence ID" value="GAA5497033.1"/>
    <property type="molecule type" value="Genomic_DNA"/>
</dbReference>
<keyword evidence="1" id="KW-0812">Transmembrane</keyword>
<evidence type="ECO:0000313" key="2">
    <source>
        <dbReference type="EMBL" id="GAA5497033.1"/>
    </source>
</evidence>
<gene>
    <name evidence="2" type="ORF">Rhal01_03221</name>
</gene>
<feature type="transmembrane region" description="Helical" evidence="1">
    <location>
        <begin position="93"/>
        <end position="114"/>
    </location>
</feature>
<keyword evidence="1" id="KW-1133">Transmembrane helix</keyword>
<accession>A0ABP9V305</accession>
<organism evidence="2 3">
    <name type="scientific">Rubritalea halochordaticola</name>
    <dbReference type="NCBI Taxonomy" id="714537"/>
    <lineage>
        <taxon>Bacteria</taxon>
        <taxon>Pseudomonadati</taxon>
        <taxon>Verrucomicrobiota</taxon>
        <taxon>Verrucomicrobiia</taxon>
        <taxon>Verrucomicrobiales</taxon>
        <taxon>Rubritaleaceae</taxon>
        <taxon>Rubritalea</taxon>
    </lineage>
</organism>
<protein>
    <submittedName>
        <fullName evidence="2">Uncharacterized protein</fullName>
    </submittedName>
</protein>
<evidence type="ECO:0000256" key="1">
    <source>
        <dbReference type="SAM" id="Phobius"/>
    </source>
</evidence>
<comment type="caution">
    <text evidence="2">The sequence shown here is derived from an EMBL/GenBank/DDBJ whole genome shotgun (WGS) entry which is preliminary data.</text>
</comment>
<name>A0ABP9V305_9BACT</name>
<evidence type="ECO:0000313" key="3">
    <source>
        <dbReference type="Proteomes" id="UP001424741"/>
    </source>
</evidence>
<feature type="transmembrane region" description="Helical" evidence="1">
    <location>
        <begin position="57"/>
        <end position="81"/>
    </location>
</feature>
<reference evidence="2 3" key="1">
    <citation type="submission" date="2024-02" db="EMBL/GenBank/DDBJ databases">
        <title>Rubritalea halochordaticola NBRC 107102.</title>
        <authorList>
            <person name="Ichikawa N."/>
            <person name="Katano-Makiyama Y."/>
            <person name="Hidaka K."/>
        </authorList>
    </citation>
    <scope>NUCLEOTIDE SEQUENCE [LARGE SCALE GENOMIC DNA]</scope>
    <source>
        <strain evidence="2 3">NBRC 107102</strain>
    </source>
</reference>
<dbReference type="Proteomes" id="UP001424741">
    <property type="component" value="Unassembled WGS sequence"/>
</dbReference>
<proteinExistence type="predicted"/>
<keyword evidence="1" id="KW-0472">Membrane</keyword>